<reference evidence="2 3" key="1">
    <citation type="journal article" date="2016" name="Nat. Commun.">
        <title>Thousands of microbial genomes shed light on interconnected biogeochemical processes in an aquifer system.</title>
        <authorList>
            <person name="Anantharaman K."/>
            <person name="Brown C.T."/>
            <person name="Hug L.A."/>
            <person name="Sharon I."/>
            <person name="Castelle C.J."/>
            <person name="Probst A.J."/>
            <person name="Thomas B.C."/>
            <person name="Singh A."/>
            <person name="Wilkins M.J."/>
            <person name="Karaoz U."/>
            <person name="Brodie E.L."/>
            <person name="Williams K.H."/>
            <person name="Hubbard S.S."/>
            <person name="Banfield J.F."/>
        </authorList>
    </citation>
    <scope>NUCLEOTIDE SEQUENCE [LARGE SCALE GENOMIC DNA]</scope>
</reference>
<sequence length="141" mass="16073">MEIIAMKVVICTFKSRFHYWALVKENGDLISLSNHLIDRDTIAETTTPIGEISDDCFGRDGVNLQTFGLTMSAQLALKLEEQRHNIGELMAITDELRATNRRLEQSIKDLLEANQQRQDEIAELRAELKNLKTRLKAFGNL</sequence>
<feature type="coiled-coil region" evidence="1">
    <location>
        <begin position="93"/>
        <end position="141"/>
    </location>
</feature>
<comment type="caution">
    <text evidence="2">The sequence shown here is derived from an EMBL/GenBank/DDBJ whole genome shotgun (WGS) entry which is preliminary data.</text>
</comment>
<accession>A0A1G2JKL6</accession>
<evidence type="ECO:0000313" key="2">
    <source>
        <dbReference type="EMBL" id="OGZ87686.1"/>
    </source>
</evidence>
<dbReference type="EMBL" id="MHPU01000039">
    <property type="protein sequence ID" value="OGZ87686.1"/>
    <property type="molecule type" value="Genomic_DNA"/>
</dbReference>
<dbReference type="Proteomes" id="UP000178935">
    <property type="component" value="Unassembled WGS sequence"/>
</dbReference>
<gene>
    <name evidence="2" type="ORF">A2561_03255</name>
</gene>
<keyword evidence="1" id="KW-0175">Coiled coil</keyword>
<organism evidence="2 3">
    <name type="scientific">Candidatus Staskawiczbacteria bacterium RIFOXYD1_FULL_32_13</name>
    <dbReference type="NCBI Taxonomy" id="1802234"/>
    <lineage>
        <taxon>Bacteria</taxon>
        <taxon>Candidatus Staskawicziibacteriota</taxon>
    </lineage>
</organism>
<evidence type="ECO:0000313" key="3">
    <source>
        <dbReference type="Proteomes" id="UP000178935"/>
    </source>
</evidence>
<proteinExistence type="predicted"/>
<name>A0A1G2JKL6_9BACT</name>
<dbReference type="AlphaFoldDB" id="A0A1G2JKL6"/>
<protein>
    <submittedName>
        <fullName evidence="2">Uncharacterized protein</fullName>
    </submittedName>
</protein>
<evidence type="ECO:0000256" key="1">
    <source>
        <dbReference type="SAM" id="Coils"/>
    </source>
</evidence>